<dbReference type="GO" id="GO:0019265">
    <property type="term" value="P:glycine biosynthetic process, by transamination of glyoxylate"/>
    <property type="evidence" value="ECO:0007669"/>
    <property type="project" value="TreeGrafter"/>
</dbReference>
<evidence type="ECO:0000256" key="2">
    <source>
        <dbReference type="ARBA" id="ARBA00009236"/>
    </source>
</evidence>
<comment type="cofactor">
    <cofactor evidence="1 5 7">
        <name>pyridoxal 5'-phosphate</name>
        <dbReference type="ChEBI" id="CHEBI:597326"/>
    </cofactor>
</comment>
<dbReference type="AlphaFoldDB" id="A0A4R6AQJ3"/>
<gene>
    <name evidence="9" type="ORF">E2L08_02220</name>
</gene>
<evidence type="ECO:0000256" key="7">
    <source>
        <dbReference type="RuleBase" id="RU004504"/>
    </source>
</evidence>
<evidence type="ECO:0000256" key="5">
    <source>
        <dbReference type="PIRSR" id="PIRSR000524-50"/>
    </source>
</evidence>
<keyword evidence="10" id="KW-1185">Reference proteome</keyword>
<dbReference type="EMBL" id="SNAA01000001">
    <property type="protein sequence ID" value="TDL84306.1"/>
    <property type="molecule type" value="Genomic_DNA"/>
</dbReference>
<dbReference type="PROSITE" id="PS00595">
    <property type="entry name" value="AA_TRANSFER_CLASS_5"/>
    <property type="match status" value="1"/>
</dbReference>
<evidence type="ECO:0000256" key="4">
    <source>
        <dbReference type="PIRSR" id="PIRSR000524-1"/>
    </source>
</evidence>
<feature type="modified residue" description="N6-(pyridoxal phosphate)lysine" evidence="5">
    <location>
        <position position="198"/>
    </location>
</feature>
<dbReference type="RefSeq" id="WP_133395405.1">
    <property type="nucleotide sequence ID" value="NZ_SNAA01000001.1"/>
</dbReference>
<dbReference type="PIRSF" id="PIRSF000524">
    <property type="entry name" value="SPT"/>
    <property type="match status" value="1"/>
</dbReference>
<dbReference type="InterPro" id="IPR024169">
    <property type="entry name" value="SP_NH2Trfase/AEP_transaminase"/>
</dbReference>
<feature type="domain" description="Aminotransferase class V" evidence="8">
    <location>
        <begin position="63"/>
        <end position="327"/>
    </location>
</feature>
<dbReference type="InterPro" id="IPR015424">
    <property type="entry name" value="PyrdxlP-dep_Trfase"/>
</dbReference>
<dbReference type="Gene3D" id="3.40.640.10">
    <property type="entry name" value="Type I PLP-dependent aspartate aminotransferase-like (Major domain)"/>
    <property type="match status" value="1"/>
</dbReference>
<evidence type="ECO:0000313" key="10">
    <source>
        <dbReference type="Proteomes" id="UP000295701"/>
    </source>
</evidence>
<keyword evidence="9" id="KW-0808">Transferase</keyword>
<dbReference type="SUPFAM" id="SSF53383">
    <property type="entry name" value="PLP-dependent transferases"/>
    <property type="match status" value="1"/>
</dbReference>
<name>A0A4R6AQJ3_9RHOB</name>
<protein>
    <submittedName>
        <fullName evidence="9">Alanine--glyoxylate aminotransferase family protein</fullName>
    </submittedName>
</protein>
<dbReference type="Proteomes" id="UP000295701">
    <property type="component" value="Unassembled WGS sequence"/>
</dbReference>
<dbReference type="PANTHER" id="PTHR21152">
    <property type="entry name" value="AMINOTRANSFERASE CLASS V"/>
    <property type="match status" value="1"/>
</dbReference>
<comment type="caution">
    <text evidence="9">The sequence shown here is derived from an EMBL/GenBank/DDBJ whole genome shotgun (WGS) entry which is preliminary data.</text>
</comment>
<dbReference type="InterPro" id="IPR020578">
    <property type="entry name" value="Aminotrans_V_PyrdxlP_BS"/>
</dbReference>
<dbReference type="FunFam" id="3.90.1150.10:FF:000204">
    <property type="entry name" value="Hypothetical aminotransferase"/>
    <property type="match status" value="1"/>
</dbReference>
<accession>A0A4R6AQJ3</accession>
<organism evidence="9 10">
    <name type="scientific">Palleronia sediminis</name>
    <dbReference type="NCBI Taxonomy" id="2547833"/>
    <lineage>
        <taxon>Bacteria</taxon>
        <taxon>Pseudomonadati</taxon>
        <taxon>Pseudomonadota</taxon>
        <taxon>Alphaproteobacteria</taxon>
        <taxon>Rhodobacterales</taxon>
        <taxon>Roseobacteraceae</taxon>
        <taxon>Palleronia</taxon>
    </lineage>
</organism>
<sequence>MSLAHGREYLAIPGPSVIPDRVLRAMHRAAPNIYEGELVEITGTALRDLKALAGTAGDCAIYISNGHGMWEAALANTIRPGDRVLVPVAGRFGHGWAELARDLGAEVEILEFPTTAAVDPDRVAEALRADTAYGFRAVLAVLTDTSTGIRSDIAALRRVLDDLGHPALLMADCIASFGCDPFEMDDWGVDVMITASQKGLMTPPGLGFAFFNARAAAARDRLDRVSPYWDWRPRAAPEMFYRYFFGTAPTHHLFALREALDMIAEEGRQAVLDRHATLARALWAACDAWGRGGALALNAADPAIRSHAVTAISLPGGPADRLRAWCAAEAGVTLGIGLGTGAATGPGTGEMFRVGHMGHVNAHMLLGVVGVIEAGLIALDIPHGSGGVEAAARVCAGR</sequence>
<evidence type="ECO:0000259" key="8">
    <source>
        <dbReference type="Pfam" id="PF00266"/>
    </source>
</evidence>
<keyword evidence="3 5" id="KW-0663">Pyridoxal phosphate</keyword>
<reference evidence="9 10" key="1">
    <citation type="submission" date="2019-03" db="EMBL/GenBank/DDBJ databases">
        <title>Primorskyibacter sp. SS33 isolated from sediments.</title>
        <authorList>
            <person name="Xunke S."/>
        </authorList>
    </citation>
    <scope>NUCLEOTIDE SEQUENCE [LARGE SCALE GENOMIC DNA]</scope>
    <source>
        <strain evidence="9 10">SS33</strain>
    </source>
</reference>
<comment type="similarity">
    <text evidence="2 6">Belongs to the class-V pyridoxal-phosphate-dependent aminotransferase family.</text>
</comment>
<proteinExistence type="inferred from homology"/>
<evidence type="ECO:0000256" key="6">
    <source>
        <dbReference type="RuleBase" id="RU004075"/>
    </source>
</evidence>
<dbReference type="PANTHER" id="PTHR21152:SF40">
    <property type="entry name" value="ALANINE--GLYOXYLATE AMINOTRANSFERASE"/>
    <property type="match status" value="1"/>
</dbReference>
<keyword evidence="9" id="KW-0032">Aminotransferase</keyword>
<dbReference type="InterPro" id="IPR015421">
    <property type="entry name" value="PyrdxlP-dep_Trfase_major"/>
</dbReference>
<feature type="binding site" evidence="4">
    <location>
        <position position="353"/>
    </location>
    <ligand>
        <name>substrate</name>
    </ligand>
</feature>
<evidence type="ECO:0000256" key="3">
    <source>
        <dbReference type="ARBA" id="ARBA00022898"/>
    </source>
</evidence>
<dbReference type="InterPro" id="IPR000192">
    <property type="entry name" value="Aminotrans_V_dom"/>
</dbReference>
<dbReference type="GO" id="GO:0004760">
    <property type="term" value="F:L-serine-pyruvate transaminase activity"/>
    <property type="evidence" value="ECO:0007669"/>
    <property type="project" value="TreeGrafter"/>
</dbReference>
<dbReference type="Gene3D" id="3.90.1150.10">
    <property type="entry name" value="Aspartate Aminotransferase, domain 1"/>
    <property type="match status" value="1"/>
</dbReference>
<dbReference type="Pfam" id="PF00266">
    <property type="entry name" value="Aminotran_5"/>
    <property type="match status" value="1"/>
</dbReference>
<evidence type="ECO:0000313" key="9">
    <source>
        <dbReference type="EMBL" id="TDL84306.1"/>
    </source>
</evidence>
<dbReference type="GO" id="GO:0008453">
    <property type="term" value="F:alanine-glyoxylate transaminase activity"/>
    <property type="evidence" value="ECO:0007669"/>
    <property type="project" value="TreeGrafter"/>
</dbReference>
<dbReference type="OrthoDB" id="389074at2"/>
<evidence type="ECO:0000256" key="1">
    <source>
        <dbReference type="ARBA" id="ARBA00001933"/>
    </source>
</evidence>
<dbReference type="InterPro" id="IPR015422">
    <property type="entry name" value="PyrdxlP-dep_Trfase_small"/>
</dbReference>